<organism evidence="1">
    <name type="scientific">Panstrongylus lignarius</name>
    <dbReference type="NCBI Taxonomy" id="156445"/>
    <lineage>
        <taxon>Eukaryota</taxon>
        <taxon>Metazoa</taxon>
        <taxon>Ecdysozoa</taxon>
        <taxon>Arthropoda</taxon>
        <taxon>Hexapoda</taxon>
        <taxon>Insecta</taxon>
        <taxon>Pterygota</taxon>
        <taxon>Neoptera</taxon>
        <taxon>Paraneoptera</taxon>
        <taxon>Hemiptera</taxon>
        <taxon>Heteroptera</taxon>
        <taxon>Panheteroptera</taxon>
        <taxon>Cimicomorpha</taxon>
        <taxon>Reduviidae</taxon>
        <taxon>Triatominae</taxon>
        <taxon>Panstrongylus</taxon>
    </lineage>
</organism>
<reference evidence="1" key="1">
    <citation type="journal article" date="2018" name="PLoS Negl. Trop. Dis.">
        <title>An insight into the salivary gland and fat body transcriptome of Panstrongylus lignarius (Hemiptera: Heteroptera), the main vector of Chagas disease in Peru.</title>
        <authorList>
            <person name="Nevoa J.C."/>
            <person name="Mendes M.T."/>
            <person name="da Silva M.V."/>
            <person name="Soares S.C."/>
            <person name="Oliveira C.J.F."/>
            <person name="Ribeiro J.M.C."/>
        </authorList>
    </citation>
    <scope>NUCLEOTIDE SEQUENCE</scope>
</reference>
<name>A0A224XZQ4_9HEMI</name>
<protein>
    <submittedName>
        <fullName evidence="1">Uncharacterized protein</fullName>
    </submittedName>
</protein>
<dbReference type="EMBL" id="GFTR01002847">
    <property type="protein sequence ID" value="JAW13579.1"/>
    <property type="molecule type" value="Transcribed_RNA"/>
</dbReference>
<proteinExistence type="predicted"/>
<accession>A0A224XZQ4</accession>
<sequence length="171" mass="18425">MSLSLEAAFASLSAYSLPSTPTWAFTHDMEIRQRCLSLKSLIIIASMSGRWIAVLFRESIVMRLSVAILIVSSEHTCCSNQSKAFTTASCSAWLLEQCPSSLYFCSAIGFPFLNATKAQPTLSPSLLPSVYISISSGVLRSVLMVGISAGCCHVLKSVGLSNKDPFNPFTT</sequence>
<evidence type="ECO:0000313" key="1">
    <source>
        <dbReference type="EMBL" id="JAW13579.1"/>
    </source>
</evidence>
<dbReference type="AlphaFoldDB" id="A0A224XZQ4"/>